<dbReference type="AlphaFoldDB" id="A0A3A8I167"/>
<proteinExistence type="predicted"/>
<evidence type="ECO:0000313" key="2">
    <source>
        <dbReference type="EMBL" id="RKG71931.1"/>
    </source>
</evidence>
<dbReference type="EMBL" id="RAVZ01000500">
    <property type="protein sequence ID" value="RKG71931.1"/>
    <property type="molecule type" value="Genomic_DNA"/>
</dbReference>
<comment type="caution">
    <text evidence="2">The sequence shown here is derived from an EMBL/GenBank/DDBJ whole genome shotgun (WGS) entry which is preliminary data.</text>
</comment>
<evidence type="ECO:0000256" key="1">
    <source>
        <dbReference type="SAM" id="MobiDB-lite"/>
    </source>
</evidence>
<protein>
    <submittedName>
        <fullName evidence="2">Uncharacterized protein</fullName>
    </submittedName>
</protein>
<dbReference type="OrthoDB" id="5501723at2"/>
<keyword evidence="3" id="KW-1185">Reference proteome</keyword>
<accession>A0A3A8I167</accession>
<gene>
    <name evidence="2" type="ORF">D7V88_38945</name>
</gene>
<feature type="region of interest" description="Disordered" evidence="1">
    <location>
        <begin position="1"/>
        <end position="75"/>
    </location>
</feature>
<dbReference type="Proteomes" id="UP000268094">
    <property type="component" value="Unassembled WGS sequence"/>
</dbReference>
<reference evidence="3" key="1">
    <citation type="submission" date="2018-09" db="EMBL/GenBank/DDBJ databases">
        <authorList>
            <person name="Livingstone P.G."/>
            <person name="Whitworth D.E."/>
        </authorList>
    </citation>
    <scope>NUCLEOTIDE SEQUENCE [LARGE SCALE GENOMIC DNA]</scope>
    <source>
        <strain evidence="3">CA054A</strain>
    </source>
</reference>
<dbReference type="RefSeq" id="WP_120545587.1">
    <property type="nucleotide sequence ID" value="NZ_RAVZ01000500.1"/>
</dbReference>
<sequence length="273" mass="29461">MSLSAITQRPAFRPDPATLSRLQAKPASEAQGTQTPSVHPVVKRFQTDSFEQDPEVKSTKQSTTPTTPPGAGDTAVSTESLVQAGTHGSDQVYPELSYEETKQYNDHPVGYWKSQVFEAATNAGASEEEAALLVAQAMQEGGTDFSKNGSSTNFGPFNLNKDLIQTFGGKDVPGDLNQLNGTDEKAIALNVGVALDAMRTMGANNYLHHVRGGATNYTNPEQRISDNIDVRHDDARIFARSVANNANKILAAYKEDPNSLTTDHRFASDIPHI</sequence>
<evidence type="ECO:0000313" key="3">
    <source>
        <dbReference type="Proteomes" id="UP000268094"/>
    </source>
</evidence>
<organism evidence="2 3">
    <name type="scientific">Corallococcus terminator</name>
    <dbReference type="NCBI Taxonomy" id="2316733"/>
    <lineage>
        <taxon>Bacteria</taxon>
        <taxon>Pseudomonadati</taxon>
        <taxon>Myxococcota</taxon>
        <taxon>Myxococcia</taxon>
        <taxon>Myxococcales</taxon>
        <taxon>Cystobacterineae</taxon>
        <taxon>Myxococcaceae</taxon>
        <taxon>Corallococcus</taxon>
    </lineage>
</organism>
<name>A0A3A8I167_9BACT</name>